<dbReference type="PIRSF" id="PIRSF029792">
    <property type="entry name" value="Pro_racemase"/>
    <property type="match status" value="1"/>
</dbReference>
<comment type="caution">
    <text evidence="2">The sequence shown here is derived from an EMBL/GenBank/DDBJ whole genome shotgun (WGS) entry which is preliminary data.</text>
</comment>
<sequence length="324" mass="34644">MGRLARRRVLRAAAMRVIDSHTGGQPTRVIVEGGPDLGTGPLSDRLERFRTRFDHYRTMAVLEPRCSDAMVGALLCEPDAPDCSAGVIFFNTSGYLGMCGHGTIGLAATLAWMGRMAPGLHRIDTPVGVIALQLVDANTVQFENVESRCMAEDVELDVPDLGRVRGDIAWGGNWFFLTEDAPLPLVPANIPALTRAARAVRQALVEKGLTGLGGVEIDHIEFFSRADAAPGADSRNFVLCPGGAYDRSPCGTGTSAKLACLARRDRLAPGEIWVQESIIGSRFSGHYRPAPAGGIVPVITGTAHVFADTRLIDDATDPFRLGIL</sequence>
<dbReference type="Proteomes" id="UP001143486">
    <property type="component" value="Unassembled WGS sequence"/>
</dbReference>
<organism evidence="2 3">
    <name type="scientific">Maricaulis virginensis</name>
    <dbReference type="NCBI Taxonomy" id="144022"/>
    <lineage>
        <taxon>Bacteria</taxon>
        <taxon>Pseudomonadati</taxon>
        <taxon>Pseudomonadota</taxon>
        <taxon>Alphaproteobacteria</taxon>
        <taxon>Maricaulales</taxon>
        <taxon>Maricaulaceae</taxon>
        <taxon>Maricaulis</taxon>
    </lineage>
</organism>
<protein>
    <submittedName>
        <fullName evidence="2">4-hydroxyproline 2-epimerase</fullName>
    </submittedName>
</protein>
<dbReference type="PANTHER" id="PTHR33442:SF1">
    <property type="entry name" value="TRANS-3-HYDROXY-L-PROLINE DEHYDRATASE"/>
    <property type="match status" value="1"/>
</dbReference>
<reference evidence="2" key="2">
    <citation type="submission" date="2023-01" db="EMBL/GenBank/DDBJ databases">
        <authorList>
            <person name="Sun Q."/>
            <person name="Evtushenko L."/>
        </authorList>
    </citation>
    <scope>NUCLEOTIDE SEQUENCE</scope>
    <source>
        <strain evidence="2">VKM B-1513</strain>
    </source>
</reference>
<accession>A0A9W6MPS9</accession>
<name>A0A9W6MPS9_9PROT</name>
<dbReference type="InterPro" id="IPR008794">
    <property type="entry name" value="Pro_racemase_fam"/>
</dbReference>
<dbReference type="SFLD" id="SFLDS00028">
    <property type="entry name" value="Proline_Racemase"/>
    <property type="match status" value="1"/>
</dbReference>
<keyword evidence="3" id="KW-1185">Reference proteome</keyword>
<proteinExistence type="inferred from homology"/>
<dbReference type="SUPFAM" id="SSF54506">
    <property type="entry name" value="Diaminopimelate epimerase-like"/>
    <property type="match status" value="1"/>
</dbReference>
<gene>
    <name evidence="2" type="ORF">GCM10017621_27420</name>
</gene>
<dbReference type="AlphaFoldDB" id="A0A9W6MPS9"/>
<dbReference type="PANTHER" id="PTHR33442">
    <property type="entry name" value="TRANS-3-HYDROXY-L-PROLINE DEHYDRATASE"/>
    <property type="match status" value="1"/>
</dbReference>
<dbReference type="Gene3D" id="3.10.310.10">
    <property type="entry name" value="Diaminopimelate Epimerase, Chain A, domain 1"/>
    <property type="match status" value="2"/>
</dbReference>
<comment type="similarity">
    <text evidence="1">Belongs to the proline racemase family.</text>
</comment>
<reference evidence="2" key="1">
    <citation type="journal article" date="2014" name="Int. J. Syst. Evol. Microbiol.">
        <title>Complete genome sequence of Corynebacterium casei LMG S-19264T (=DSM 44701T), isolated from a smear-ripened cheese.</title>
        <authorList>
            <consortium name="US DOE Joint Genome Institute (JGI-PGF)"/>
            <person name="Walter F."/>
            <person name="Albersmeier A."/>
            <person name="Kalinowski J."/>
            <person name="Ruckert C."/>
        </authorList>
    </citation>
    <scope>NUCLEOTIDE SEQUENCE</scope>
    <source>
        <strain evidence="2">VKM B-1513</strain>
    </source>
</reference>
<dbReference type="EMBL" id="BSFE01000009">
    <property type="protein sequence ID" value="GLK53234.1"/>
    <property type="molecule type" value="Genomic_DNA"/>
</dbReference>
<evidence type="ECO:0000313" key="2">
    <source>
        <dbReference type="EMBL" id="GLK53234.1"/>
    </source>
</evidence>
<dbReference type="Pfam" id="PF05544">
    <property type="entry name" value="Pro_racemase"/>
    <property type="match status" value="1"/>
</dbReference>
<evidence type="ECO:0000313" key="3">
    <source>
        <dbReference type="Proteomes" id="UP001143486"/>
    </source>
</evidence>
<evidence type="ECO:0000256" key="1">
    <source>
        <dbReference type="ARBA" id="ARBA00007529"/>
    </source>
</evidence>